<organism evidence="1 2">
    <name type="scientific">Cichorium intybus</name>
    <name type="common">Chicory</name>
    <dbReference type="NCBI Taxonomy" id="13427"/>
    <lineage>
        <taxon>Eukaryota</taxon>
        <taxon>Viridiplantae</taxon>
        <taxon>Streptophyta</taxon>
        <taxon>Embryophyta</taxon>
        <taxon>Tracheophyta</taxon>
        <taxon>Spermatophyta</taxon>
        <taxon>Magnoliopsida</taxon>
        <taxon>eudicotyledons</taxon>
        <taxon>Gunneridae</taxon>
        <taxon>Pentapetalae</taxon>
        <taxon>asterids</taxon>
        <taxon>campanulids</taxon>
        <taxon>Asterales</taxon>
        <taxon>Asteraceae</taxon>
        <taxon>Cichorioideae</taxon>
        <taxon>Cichorieae</taxon>
        <taxon>Cichoriinae</taxon>
        <taxon>Cichorium</taxon>
    </lineage>
</organism>
<evidence type="ECO:0000313" key="2">
    <source>
        <dbReference type="Proteomes" id="UP001055811"/>
    </source>
</evidence>
<dbReference type="Proteomes" id="UP001055811">
    <property type="component" value="Linkage Group LG02"/>
</dbReference>
<name>A0ACB9GHK9_CICIN</name>
<proteinExistence type="predicted"/>
<keyword evidence="2" id="KW-1185">Reference proteome</keyword>
<evidence type="ECO:0000313" key="1">
    <source>
        <dbReference type="EMBL" id="KAI3782929.1"/>
    </source>
</evidence>
<accession>A0ACB9GHK9</accession>
<comment type="caution">
    <text evidence="1">The sequence shown here is derived from an EMBL/GenBank/DDBJ whole genome shotgun (WGS) entry which is preliminary data.</text>
</comment>
<dbReference type="EMBL" id="CM042010">
    <property type="protein sequence ID" value="KAI3782929.1"/>
    <property type="molecule type" value="Genomic_DNA"/>
</dbReference>
<gene>
    <name evidence="1" type="ORF">L2E82_12988</name>
</gene>
<protein>
    <submittedName>
        <fullName evidence="1">Uncharacterized protein</fullName>
    </submittedName>
</protein>
<reference evidence="2" key="1">
    <citation type="journal article" date="2022" name="Mol. Ecol. Resour.">
        <title>The genomes of chicory, endive, great burdock and yacon provide insights into Asteraceae palaeo-polyploidization history and plant inulin production.</title>
        <authorList>
            <person name="Fan W."/>
            <person name="Wang S."/>
            <person name="Wang H."/>
            <person name="Wang A."/>
            <person name="Jiang F."/>
            <person name="Liu H."/>
            <person name="Zhao H."/>
            <person name="Xu D."/>
            <person name="Zhang Y."/>
        </authorList>
    </citation>
    <scope>NUCLEOTIDE SEQUENCE [LARGE SCALE GENOMIC DNA]</scope>
    <source>
        <strain evidence="2">cv. Punajuju</strain>
    </source>
</reference>
<sequence length="107" mass="11314">MAHRAVWGGIGCYYLKKDGNGGGGGFTPDSKAVVAVVAASAAMASGFSAVVTMSLDTIRTRRQVLDGEGSNEKPSVVRTIKNLVKEGGLRGFVVVIMALNDMRVWRK</sequence>
<reference evidence="1 2" key="2">
    <citation type="journal article" date="2022" name="Mol. Ecol. Resour.">
        <title>The genomes of chicory, endive, great burdock and yacon provide insights into Asteraceae paleo-polyploidization history and plant inulin production.</title>
        <authorList>
            <person name="Fan W."/>
            <person name="Wang S."/>
            <person name="Wang H."/>
            <person name="Wang A."/>
            <person name="Jiang F."/>
            <person name="Liu H."/>
            <person name="Zhao H."/>
            <person name="Xu D."/>
            <person name="Zhang Y."/>
        </authorList>
    </citation>
    <scope>NUCLEOTIDE SEQUENCE [LARGE SCALE GENOMIC DNA]</scope>
    <source>
        <strain evidence="2">cv. Punajuju</strain>
        <tissue evidence="1">Leaves</tissue>
    </source>
</reference>